<evidence type="ECO:0000256" key="1">
    <source>
        <dbReference type="ARBA" id="ARBA00022801"/>
    </source>
</evidence>
<evidence type="ECO:0000313" key="3">
    <source>
        <dbReference type="Proteomes" id="UP000322225"/>
    </source>
</evidence>
<proteinExistence type="predicted"/>
<dbReference type="PANTHER" id="PTHR46517:SF1">
    <property type="entry name" value="FRUCTOSE-2,6-BISPHOSPHATASE TIGAR"/>
    <property type="match status" value="1"/>
</dbReference>
<keyword evidence="3" id="KW-1185">Reference proteome</keyword>
<name>A0A5M6C7E4_9TREE</name>
<accession>A0A5M6C7E4</accession>
<dbReference type="SMART" id="SM00855">
    <property type="entry name" value="PGAM"/>
    <property type="match status" value="1"/>
</dbReference>
<sequence>MLLYLVRHGQTALNEAGKVQGLIDEPLSPQGQDQARKLAQHLKLIPFTEAWSSPTKRAQETAEVILSAQPRAKAKLYIDGRLRSRAFGTAEGKLWDEVCCRLSECGIEPEEQLLSRLHDWLSVLVRMHTPTSSTATSPTSPLSPVSPLPTDPFDTPSIVRSLPRPGIARTPSASASSGLAGKNGIVLVVTHQACLKGFLRILTRDEPKSPIDLHVPDSLTINTDTDKEEKMEMVVGNASVAIVRVWWEDGEARGRLEAWGDEDHLLNTDGDEEDVWAEDASGK</sequence>
<dbReference type="GO" id="GO:0005829">
    <property type="term" value="C:cytosol"/>
    <property type="evidence" value="ECO:0007669"/>
    <property type="project" value="TreeGrafter"/>
</dbReference>
<dbReference type="InterPro" id="IPR029033">
    <property type="entry name" value="His_PPase_superfam"/>
</dbReference>
<dbReference type="OrthoDB" id="354304at2759"/>
<dbReference type="GeneID" id="43586292"/>
<dbReference type="Gene3D" id="3.40.50.1240">
    <property type="entry name" value="Phosphoglycerate mutase-like"/>
    <property type="match status" value="1"/>
</dbReference>
<keyword evidence="1" id="KW-0378">Hydrolase</keyword>
<dbReference type="Proteomes" id="UP000322225">
    <property type="component" value="Chromosome 13"/>
</dbReference>
<dbReference type="CDD" id="cd07067">
    <property type="entry name" value="HP_PGM_like"/>
    <property type="match status" value="1"/>
</dbReference>
<dbReference type="SUPFAM" id="SSF53254">
    <property type="entry name" value="Phosphoglycerate mutase-like"/>
    <property type="match status" value="1"/>
</dbReference>
<dbReference type="GO" id="GO:0043456">
    <property type="term" value="P:regulation of pentose-phosphate shunt"/>
    <property type="evidence" value="ECO:0007669"/>
    <property type="project" value="TreeGrafter"/>
</dbReference>
<dbReference type="InterPro" id="IPR001345">
    <property type="entry name" value="PG/BPGM_mutase_AS"/>
</dbReference>
<gene>
    <name evidence="2" type="ORF">CI109_106752</name>
</gene>
<dbReference type="Pfam" id="PF00300">
    <property type="entry name" value="His_Phos_1"/>
    <property type="match status" value="1"/>
</dbReference>
<dbReference type="PANTHER" id="PTHR46517">
    <property type="entry name" value="FRUCTOSE-2,6-BISPHOSPHATASE TIGAR"/>
    <property type="match status" value="1"/>
</dbReference>
<dbReference type="PROSITE" id="PS00175">
    <property type="entry name" value="PG_MUTASE"/>
    <property type="match status" value="1"/>
</dbReference>
<organism evidence="2 3">
    <name type="scientific">Kwoniella shandongensis</name>
    <dbReference type="NCBI Taxonomy" id="1734106"/>
    <lineage>
        <taxon>Eukaryota</taxon>
        <taxon>Fungi</taxon>
        <taxon>Dikarya</taxon>
        <taxon>Basidiomycota</taxon>
        <taxon>Agaricomycotina</taxon>
        <taxon>Tremellomycetes</taxon>
        <taxon>Tremellales</taxon>
        <taxon>Cryptococcaceae</taxon>
        <taxon>Kwoniella</taxon>
    </lineage>
</organism>
<dbReference type="InterPro" id="IPR013078">
    <property type="entry name" value="His_Pase_superF_clade-1"/>
</dbReference>
<protein>
    <submittedName>
        <fullName evidence="2">Uncharacterized protein</fullName>
    </submittedName>
</protein>
<dbReference type="GO" id="GO:0045820">
    <property type="term" value="P:negative regulation of glycolytic process"/>
    <property type="evidence" value="ECO:0007669"/>
    <property type="project" value="TreeGrafter"/>
</dbReference>
<evidence type="ECO:0000313" key="2">
    <source>
        <dbReference type="EMBL" id="WWD22261.1"/>
    </source>
</evidence>
<dbReference type="RefSeq" id="XP_031863739.1">
    <property type="nucleotide sequence ID" value="XM_032002182.1"/>
</dbReference>
<dbReference type="EMBL" id="CP144063">
    <property type="protein sequence ID" value="WWD22261.1"/>
    <property type="molecule type" value="Genomic_DNA"/>
</dbReference>
<dbReference type="KEGG" id="ksn:43586292"/>
<dbReference type="GO" id="GO:0004331">
    <property type="term" value="F:fructose-2,6-bisphosphate 2-phosphatase activity"/>
    <property type="evidence" value="ECO:0007669"/>
    <property type="project" value="TreeGrafter"/>
</dbReference>
<dbReference type="AlphaFoldDB" id="A0A5M6C7E4"/>
<dbReference type="InterPro" id="IPR051695">
    <property type="entry name" value="Phosphoglycerate_Mutase"/>
</dbReference>
<reference evidence="2" key="2">
    <citation type="submission" date="2024-01" db="EMBL/GenBank/DDBJ databases">
        <title>Comparative genomics of Cryptococcus and Kwoniella reveals pathogenesis evolution and contrasting modes of karyotype evolution via chromosome fusion or intercentromeric recombination.</title>
        <authorList>
            <person name="Coelho M.A."/>
            <person name="David-Palma M."/>
            <person name="Shea T."/>
            <person name="Bowers K."/>
            <person name="McGinley-Smith S."/>
            <person name="Mohammad A.W."/>
            <person name="Gnirke A."/>
            <person name="Yurkov A.M."/>
            <person name="Nowrousian M."/>
            <person name="Sun S."/>
            <person name="Cuomo C.A."/>
            <person name="Heitman J."/>
        </authorList>
    </citation>
    <scope>NUCLEOTIDE SEQUENCE</scope>
    <source>
        <strain evidence="2">CBS 12478</strain>
    </source>
</reference>
<reference evidence="2" key="1">
    <citation type="submission" date="2017-08" db="EMBL/GenBank/DDBJ databases">
        <authorList>
            <person name="Cuomo C."/>
            <person name="Billmyre B."/>
            <person name="Heitman J."/>
        </authorList>
    </citation>
    <scope>NUCLEOTIDE SEQUENCE</scope>
    <source>
        <strain evidence="2">CBS 12478</strain>
    </source>
</reference>